<comment type="caution">
    <text evidence="1">The sequence shown here is derived from an EMBL/GenBank/DDBJ whole genome shotgun (WGS) entry which is preliminary data.</text>
</comment>
<protein>
    <submittedName>
        <fullName evidence="1">Uncharacterized protein</fullName>
    </submittedName>
</protein>
<organism evidence="1 2">
    <name type="scientific">Caerostris extrusa</name>
    <name type="common">Bark spider</name>
    <name type="synonym">Caerostris bankana</name>
    <dbReference type="NCBI Taxonomy" id="172846"/>
    <lineage>
        <taxon>Eukaryota</taxon>
        <taxon>Metazoa</taxon>
        <taxon>Ecdysozoa</taxon>
        <taxon>Arthropoda</taxon>
        <taxon>Chelicerata</taxon>
        <taxon>Arachnida</taxon>
        <taxon>Araneae</taxon>
        <taxon>Araneomorphae</taxon>
        <taxon>Entelegynae</taxon>
        <taxon>Araneoidea</taxon>
        <taxon>Araneidae</taxon>
        <taxon>Caerostris</taxon>
    </lineage>
</organism>
<proteinExistence type="predicted"/>
<keyword evidence="2" id="KW-1185">Reference proteome</keyword>
<accession>A0AAV4W4M6</accession>
<sequence length="108" mass="11570">MTSPLILPISILGEQFPLPDSIPLRSRDNLLHPHTPIASHPQKGIAGASFNTLSVSSERCSHDNLYGSPIPLSSSTLSHPGITVPYPLPPFKICITLGIRVARVVSKV</sequence>
<dbReference type="Proteomes" id="UP001054945">
    <property type="component" value="Unassembled WGS sequence"/>
</dbReference>
<dbReference type="EMBL" id="BPLR01015497">
    <property type="protein sequence ID" value="GIY76548.1"/>
    <property type="molecule type" value="Genomic_DNA"/>
</dbReference>
<evidence type="ECO:0000313" key="1">
    <source>
        <dbReference type="EMBL" id="GIY76548.1"/>
    </source>
</evidence>
<gene>
    <name evidence="1" type="ORF">CEXT_506321</name>
</gene>
<name>A0AAV4W4M6_CAEEX</name>
<dbReference type="AlphaFoldDB" id="A0AAV4W4M6"/>
<reference evidence="1 2" key="1">
    <citation type="submission" date="2021-06" db="EMBL/GenBank/DDBJ databases">
        <title>Caerostris extrusa draft genome.</title>
        <authorList>
            <person name="Kono N."/>
            <person name="Arakawa K."/>
        </authorList>
    </citation>
    <scope>NUCLEOTIDE SEQUENCE [LARGE SCALE GENOMIC DNA]</scope>
</reference>
<evidence type="ECO:0000313" key="2">
    <source>
        <dbReference type="Proteomes" id="UP001054945"/>
    </source>
</evidence>